<dbReference type="AlphaFoldDB" id="A0A8J7F014"/>
<accession>A0A8J7F014</accession>
<dbReference type="RefSeq" id="WP_193917689.1">
    <property type="nucleotide sequence ID" value="NZ_JADEWL010000010.1"/>
</dbReference>
<proteinExistence type="predicted"/>
<reference evidence="1" key="1">
    <citation type="submission" date="2020-10" db="EMBL/GenBank/DDBJ databases">
        <authorList>
            <person name="Castelo-Branco R."/>
            <person name="Eusebio N."/>
            <person name="Adriana R."/>
            <person name="Vieira A."/>
            <person name="Brugerolle De Fraissinette N."/>
            <person name="Rezende De Castro R."/>
            <person name="Schneider M.P."/>
            <person name="Vasconcelos V."/>
            <person name="Leao P.N."/>
        </authorList>
    </citation>
    <scope>NUCLEOTIDE SEQUENCE</scope>
    <source>
        <strain evidence="1">LEGE 06105</strain>
    </source>
</reference>
<organism evidence="1 2">
    <name type="scientific">Plectonema cf. radiosum LEGE 06105</name>
    <dbReference type="NCBI Taxonomy" id="945769"/>
    <lineage>
        <taxon>Bacteria</taxon>
        <taxon>Bacillati</taxon>
        <taxon>Cyanobacteriota</taxon>
        <taxon>Cyanophyceae</taxon>
        <taxon>Oscillatoriophycideae</taxon>
        <taxon>Oscillatoriales</taxon>
        <taxon>Microcoleaceae</taxon>
        <taxon>Plectonema</taxon>
    </lineage>
</organism>
<protein>
    <submittedName>
        <fullName evidence="1">Uncharacterized protein</fullName>
    </submittedName>
</protein>
<gene>
    <name evidence="1" type="ORF">IQ247_05070</name>
</gene>
<sequence length="46" mass="5072">MSKFTAIRQIVVHLKPPGDPHQICTQIGGGRMSGLIAKRPLSEFVR</sequence>
<evidence type="ECO:0000313" key="2">
    <source>
        <dbReference type="Proteomes" id="UP000620559"/>
    </source>
</evidence>
<evidence type="ECO:0000313" key="1">
    <source>
        <dbReference type="EMBL" id="MBE9212087.1"/>
    </source>
</evidence>
<dbReference type="Proteomes" id="UP000620559">
    <property type="component" value="Unassembled WGS sequence"/>
</dbReference>
<dbReference type="EMBL" id="JADEWL010000010">
    <property type="protein sequence ID" value="MBE9212087.1"/>
    <property type="molecule type" value="Genomic_DNA"/>
</dbReference>
<comment type="caution">
    <text evidence="1">The sequence shown here is derived from an EMBL/GenBank/DDBJ whole genome shotgun (WGS) entry which is preliminary data.</text>
</comment>
<keyword evidence="2" id="KW-1185">Reference proteome</keyword>
<name>A0A8J7F014_9CYAN</name>